<evidence type="ECO:0000256" key="5">
    <source>
        <dbReference type="ARBA" id="ARBA00023033"/>
    </source>
</evidence>
<gene>
    <name evidence="8" type="ORF">GQ43DRAFT_484997</name>
</gene>
<feature type="signal peptide" evidence="7">
    <location>
        <begin position="1"/>
        <end position="24"/>
    </location>
</feature>
<keyword evidence="5" id="KW-0503">Monooxygenase</keyword>
<evidence type="ECO:0000256" key="3">
    <source>
        <dbReference type="ARBA" id="ARBA00023002"/>
    </source>
</evidence>
<dbReference type="InterPro" id="IPR002401">
    <property type="entry name" value="Cyt_P450_E_grp-I"/>
</dbReference>
<dbReference type="GO" id="GO:0004497">
    <property type="term" value="F:monooxygenase activity"/>
    <property type="evidence" value="ECO:0007669"/>
    <property type="project" value="UniProtKB-KW"/>
</dbReference>
<comment type="caution">
    <text evidence="8">The sequence shown here is derived from an EMBL/GenBank/DDBJ whole genome shotgun (WGS) entry which is preliminary data.</text>
</comment>
<dbReference type="GO" id="GO:0016705">
    <property type="term" value="F:oxidoreductase activity, acting on paired donors, with incorporation or reduction of molecular oxygen"/>
    <property type="evidence" value="ECO:0007669"/>
    <property type="project" value="InterPro"/>
</dbReference>
<dbReference type="EMBL" id="ML994403">
    <property type="protein sequence ID" value="KAF2196383.1"/>
    <property type="molecule type" value="Genomic_DNA"/>
</dbReference>
<dbReference type="Proteomes" id="UP000799536">
    <property type="component" value="Unassembled WGS sequence"/>
</dbReference>
<keyword evidence="6" id="KW-0349">Heme</keyword>
<evidence type="ECO:0000256" key="1">
    <source>
        <dbReference type="ARBA" id="ARBA00010617"/>
    </source>
</evidence>
<keyword evidence="4 6" id="KW-0408">Iron</keyword>
<dbReference type="CDD" id="cd11065">
    <property type="entry name" value="CYP64-like"/>
    <property type="match status" value="1"/>
</dbReference>
<dbReference type="PANTHER" id="PTHR46300">
    <property type="entry name" value="P450, PUTATIVE (EUROFUNG)-RELATED-RELATED"/>
    <property type="match status" value="1"/>
</dbReference>
<dbReference type="GO" id="GO:0005506">
    <property type="term" value="F:iron ion binding"/>
    <property type="evidence" value="ECO:0007669"/>
    <property type="project" value="InterPro"/>
</dbReference>
<keyword evidence="3" id="KW-0560">Oxidoreductase</keyword>
<organism evidence="8 9">
    <name type="scientific">Delitschia confertaspora ATCC 74209</name>
    <dbReference type="NCBI Taxonomy" id="1513339"/>
    <lineage>
        <taxon>Eukaryota</taxon>
        <taxon>Fungi</taxon>
        <taxon>Dikarya</taxon>
        <taxon>Ascomycota</taxon>
        <taxon>Pezizomycotina</taxon>
        <taxon>Dothideomycetes</taxon>
        <taxon>Pleosporomycetidae</taxon>
        <taxon>Pleosporales</taxon>
        <taxon>Delitschiaceae</taxon>
        <taxon>Delitschia</taxon>
    </lineage>
</organism>
<dbReference type="Pfam" id="PF00067">
    <property type="entry name" value="p450"/>
    <property type="match status" value="1"/>
</dbReference>
<keyword evidence="2 6" id="KW-0479">Metal-binding</keyword>
<evidence type="ECO:0000256" key="6">
    <source>
        <dbReference type="PIRSR" id="PIRSR602401-1"/>
    </source>
</evidence>
<dbReference type="OrthoDB" id="1055148at2759"/>
<evidence type="ECO:0000256" key="7">
    <source>
        <dbReference type="SAM" id="SignalP"/>
    </source>
</evidence>
<dbReference type="PRINTS" id="PR00463">
    <property type="entry name" value="EP450I"/>
</dbReference>
<dbReference type="GO" id="GO:0020037">
    <property type="term" value="F:heme binding"/>
    <property type="evidence" value="ECO:0007669"/>
    <property type="project" value="InterPro"/>
</dbReference>
<feature type="chain" id="PRO_5040172355" evidence="7">
    <location>
        <begin position="25"/>
        <end position="541"/>
    </location>
</feature>
<keyword evidence="7" id="KW-0732">Signal</keyword>
<proteinExistence type="inferred from homology"/>
<name>A0A9P4JBQ6_9PLEO</name>
<protein>
    <submittedName>
        <fullName evidence="8">Cytochrome P450</fullName>
    </submittedName>
</protein>
<feature type="binding site" description="axial binding residue" evidence="6">
    <location>
        <position position="437"/>
    </location>
    <ligand>
        <name>heme</name>
        <dbReference type="ChEBI" id="CHEBI:30413"/>
    </ligand>
    <ligandPart>
        <name>Fe</name>
        <dbReference type="ChEBI" id="CHEBI:18248"/>
    </ligandPart>
</feature>
<dbReference type="InterPro" id="IPR050364">
    <property type="entry name" value="Cytochrome_P450_fung"/>
</dbReference>
<evidence type="ECO:0000256" key="2">
    <source>
        <dbReference type="ARBA" id="ARBA00022723"/>
    </source>
</evidence>
<comment type="similarity">
    <text evidence="1">Belongs to the cytochrome P450 family.</text>
</comment>
<keyword evidence="9" id="KW-1185">Reference proteome</keyword>
<evidence type="ECO:0000256" key="4">
    <source>
        <dbReference type="ARBA" id="ARBA00023004"/>
    </source>
</evidence>
<evidence type="ECO:0000313" key="8">
    <source>
        <dbReference type="EMBL" id="KAF2196383.1"/>
    </source>
</evidence>
<accession>A0A9P4JBQ6</accession>
<reference evidence="8" key="1">
    <citation type="journal article" date="2020" name="Stud. Mycol.">
        <title>101 Dothideomycetes genomes: a test case for predicting lifestyles and emergence of pathogens.</title>
        <authorList>
            <person name="Haridas S."/>
            <person name="Albert R."/>
            <person name="Binder M."/>
            <person name="Bloem J."/>
            <person name="Labutti K."/>
            <person name="Salamov A."/>
            <person name="Andreopoulos B."/>
            <person name="Baker S."/>
            <person name="Barry K."/>
            <person name="Bills G."/>
            <person name="Bluhm B."/>
            <person name="Cannon C."/>
            <person name="Castanera R."/>
            <person name="Culley D."/>
            <person name="Daum C."/>
            <person name="Ezra D."/>
            <person name="Gonzalez J."/>
            <person name="Henrissat B."/>
            <person name="Kuo A."/>
            <person name="Liang C."/>
            <person name="Lipzen A."/>
            <person name="Lutzoni F."/>
            <person name="Magnuson J."/>
            <person name="Mondo S."/>
            <person name="Nolan M."/>
            <person name="Ohm R."/>
            <person name="Pangilinan J."/>
            <person name="Park H.-J."/>
            <person name="Ramirez L."/>
            <person name="Alfaro M."/>
            <person name="Sun H."/>
            <person name="Tritt A."/>
            <person name="Yoshinaga Y."/>
            <person name="Zwiers L.-H."/>
            <person name="Turgeon B."/>
            <person name="Goodwin S."/>
            <person name="Spatafora J."/>
            <person name="Crous P."/>
            <person name="Grigoriev I."/>
        </authorList>
    </citation>
    <scope>NUCLEOTIDE SEQUENCE</scope>
    <source>
        <strain evidence="8">ATCC 74209</strain>
    </source>
</reference>
<dbReference type="PANTHER" id="PTHR46300:SF2">
    <property type="entry name" value="CYTOCHROME P450 MONOOXYGENASE ALNH-RELATED"/>
    <property type="match status" value="1"/>
</dbReference>
<evidence type="ECO:0000313" key="9">
    <source>
        <dbReference type="Proteomes" id="UP000799536"/>
    </source>
</evidence>
<dbReference type="Gene3D" id="1.10.630.10">
    <property type="entry name" value="Cytochrome P450"/>
    <property type="match status" value="1"/>
</dbReference>
<comment type="cofactor">
    <cofactor evidence="6">
        <name>heme</name>
        <dbReference type="ChEBI" id="CHEBI:30413"/>
    </cofactor>
</comment>
<dbReference type="InterPro" id="IPR001128">
    <property type="entry name" value="Cyt_P450"/>
</dbReference>
<dbReference type="AlphaFoldDB" id="A0A9P4JBQ6"/>
<dbReference type="InterPro" id="IPR036396">
    <property type="entry name" value="Cyt_P450_sf"/>
</dbReference>
<dbReference type="PRINTS" id="PR00385">
    <property type="entry name" value="P450"/>
</dbReference>
<dbReference type="SUPFAM" id="SSF48264">
    <property type="entry name" value="Cytochrome P450"/>
    <property type="match status" value="1"/>
</dbReference>
<sequence length="541" mass="61486">MGAALVLIVIVLAAALYRLSKVGSRPKGYPPGPPTLPVIGNLHLMPKKKHHLQMKKWAREYGPVYSLMLGTQCMVVLSSDQAVKDLLDKRSNIYSSRGDMYLGNIASNSQRMLLLKYGETWRMIRKMCHNILHINAAKSYVPYQDLENKQMMAGMLEKPDLYYGHMRRYANSLTSQMVFGARTLSLDDPKMVQLFEYFEEFSELLGGTTAALLDCFPVLRNFPDVLVPKRKYAKWLHERESKLYYGHWMTAKGKIKNGTAMPCFCVDLVKGQDTYGFPDGLAAYTACSLLEAGSDTTSSTLIGFVQAMVLHPEVQKKARQELDRVCSGRLPTMEDEPNLPYIRGCVKESMRWMPTDILGVPHAVIKDDEYLGYKIPKGASVMWNVWAIHMDPKRHPDPRRFDPSRYEGDNQTAAEAASNLNASKRDHFVFGAGRRICQGIHVAERSLFLGISRMLWGFEFLPQKDTTGQEVMPDPNDLTEGFIVVPRPFPANIKPRSERHAQIMREEWEKAQEFLNAEKQWKKVPEGMMFSVYTPELGAKN</sequence>